<evidence type="ECO:0000256" key="7">
    <source>
        <dbReference type="ARBA" id="ARBA00022723"/>
    </source>
</evidence>
<keyword evidence="8" id="KW-0255">Endonuclease</keyword>
<reference evidence="12 13" key="1">
    <citation type="submission" date="2016-04" db="EMBL/GenBank/DDBJ databases">
        <title>The genome of Intoshia linei affirms orthonectids as highly simplified spiralians.</title>
        <authorList>
            <person name="Mikhailov K.V."/>
            <person name="Slusarev G.S."/>
            <person name="Nikitin M.A."/>
            <person name="Logacheva M.D."/>
            <person name="Penin A."/>
            <person name="Aleoshin V."/>
            <person name="Panchin Y.V."/>
        </authorList>
    </citation>
    <scope>NUCLEOTIDE SEQUENCE [LARGE SCALE GENOMIC DNA]</scope>
    <source>
        <strain evidence="12">Intl2013</strain>
        <tissue evidence="12">Whole animal</tissue>
    </source>
</reference>
<organism evidence="12 13">
    <name type="scientific">Intoshia linei</name>
    <dbReference type="NCBI Taxonomy" id="1819745"/>
    <lineage>
        <taxon>Eukaryota</taxon>
        <taxon>Metazoa</taxon>
        <taxon>Spiralia</taxon>
        <taxon>Lophotrochozoa</taxon>
        <taxon>Mesozoa</taxon>
        <taxon>Orthonectida</taxon>
        <taxon>Rhopaluridae</taxon>
        <taxon>Intoshia</taxon>
    </lineage>
</organism>
<dbReference type="EC" id="3.1.26.11" evidence="4"/>
<dbReference type="InterPro" id="IPR001279">
    <property type="entry name" value="Metallo-B-lactamas"/>
</dbReference>
<keyword evidence="9" id="KW-0378">Hydrolase</keyword>
<keyword evidence="10" id="KW-0862">Zinc</keyword>
<feature type="domain" description="Metallo-beta-lactamase" evidence="11">
    <location>
        <begin position="565"/>
        <end position="788"/>
    </location>
</feature>
<evidence type="ECO:0000256" key="6">
    <source>
        <dbReference type="ARBA" id="ARBA00022722"/>
    </source>
</evidence>
<comment type="cofactor">
    <cofactor evidence="2">
        <name>Zn(2+)</name>
        <dbReference type="ChEBI" id="CHEBI:29105"/>
    </cofactor>
</comment>
<evidence type="ECO:0000256" key="9">
    <source>
        <dbReference type="ARBA" id="ARBA00022801"/>
    </source>
</evidence>
<comment type="caution">
    <text evidence="12">The sequence shown here is derived from an EMBL/GenBank/DDBJ whole genome shotgun (WGS) entry which is preliminary data.</text>
</comment>
<dbReference type="GO" id="GO:0046872">
    <property type="term" value="F:metal ion binding"/>
    <property type="evidence" value="ECO:0007669"/>
    <property type="project" value="UniProtKB-KW"/>
</dbReference>
<dbReference type="InterPro" id="IPR036866">
    <property type="entry name" value="RibonucZ/Hydroxyglut_hydro"/>
</dbReference>
<proteinExistence type="inferred from homology"/>
<gene>
    <name evidence="12" type="ORF">A3Q56_05395</name>
</gene>
<sequence>MNKILKGVPKWIYGNRKKYSLFDQLRNESIGENVQVNTKSYKYKKFNKSINEIQSAYKIHINVLSNGKFGTAKSFIISINGTNRYLINCGEGTIRLIHNMGFQIKSFSDILYTRNTWQCYGGSLPFFLTLNRTSSEKLRVHADALTLKNIVKSSYLSFCTHLVNFDLIDTSKLSEKSDNFTTIKYIFNSNGIKDNSDLECYNCYLINPNNAQSNVISIRKLIEHGLSESDIILLKTDKEKFKEKTLIDPANIYASDCIPASILILDFKSILEWNHFKEMFNKNMSYHSTISIIVHLSDSDITESVEYKVWLLKCFSHLTSSNHLYINENYCMSLFSRCCNKLKKLNQVSTSIHPLPKEFDVEFKDKKTFALRPKFEILREPINFKRDVYYDEVSFKYKKLQLQHSNEDINVKTKNEYPIFVFLGTSSTMSVGDRNVSGIVVHIDLASKIDIIKRYKFGEGKTHNIKSNCEKMANFTLSIMILTLYAYNMAKIDNVYTNIRNGYNDIWSSSNDTSIVNVSKIIFIGLSYYIMTETNFEIMYSASGLYKKYMPSDRDQPNLFDIFVRKNPYLVTYCSSENSILLDCGELTATQILRYYGQNTKKFLSTLKAIFISHLHADHHMGVLGLCDLRSKLLPNLKSKINLISNHMFMITYRNVFWDNKRLMDSLRFINARALLKKHAIDFNVDDNVNILLKETNVNWIECIPVIHKQFPFGIMILLKNNYKIVYSGDTTPCDALIKSGLYCDVLIHEATNDDDHHVPAQMNRHSTTNQAIQVGRRMNAKHLILTHFGLRTYKMPLINPDVKNVIYAFDFMRIRNSDFDKAKKIVPLYGERFSESQLTNENNVIKYHNTLRANSV</sequence>
<evidence type="ECO:0000256" key="5">
    <source>
        <dbReference type="ARBA" id="ARBA00022694"/>
    </source>
</evidence>
<dbReference type="InterPro" id="IPR047151">
    <property type="entry name" value="RNZ2-like"/>
</dbReference>
<evidence type="ECO:0000313" key="12">
    <source>
        <dbReference type="EMBL" id="OAF66882.1"/>
    </source>
</evidence>
<accession>A0A177AZH2</accession>
<evidence type="ECO:0000313" key="13">
    <source>
        <dbReference type="Proteomes" id="UP000078046"/>
    </source>
</evidence>
<dbReference type="GO" id="GO:0005739">
    <property type="term" value="C:mitochondrion"/>
    <property type="evidence" value="ECO:0007669"/>
    <property type="project" value="TreeGrafter"/>
</dbReference>
<evidence type="ECO:0000259" key="11">
    <source>
        <dbReference type="SMART" id="SM00849"/>
    </source>
</evidence>
<evidence type="ECO:0000256" key="3">
    <source>
        <dbReference type="ARBA" id="ARBA00007823"/>
    </source>
</evidence>
<keyword evidence="5" id="KW-0819">tRNA processing</keyword>
<dbReference type="PANTHER" id="PTHR12553:SF49">
    <property type="entry name" value="ZINC PHOSPHODIESTERASE ELAC PROTEIN 2"/>
    <property type="match status" value="1"/>
</dbReference>
<dbReference type="Gene3D" id="3.60.15.10">
    <property type="entry name" value="Ribonuclease Z/Hydroxyacylglutathione hydrolase-like"/>
    <property type="match status" value="2"/>
</dbReference>
<evidence type="ECO:0000256" key="1">
    <source>
        <dbReference type="ARBA" id="ARBA00000402"/>
    </source>
</evidence>
<dbReference type="SMART" id="SM00849">
    <property type="entry name" value="Lactamase_B"/>
    <property type="match status" value="1"/>
</dbReference>
<dbReference type="SUPFAM" id="SSF56281">
    <property type="entry name" value="Metallo-hydrolase/oxidoreductase"/>
    <property type="match status" value="1"/>
</dbReference>
<name>A0A177AZH2_9BILA</name>
<keyword evidence="13" id="KW-1185">Reference proteome</keyword>
<protein>
    <recommendedName>
        <fullName evidence="4">ribonuclease Z</fullName>
        <ecNumber evidence="4">3.1.26.11</ecNumber>
    </recommendedName>
</protein>
<evidence type="ECO:0000256" key="2">
    <source>
        <dbReference type="ARBA" id="ARBA00001947"/>
    </source>
</evidence>
<dbReference type="PANTHER" id="PTHR12553">
    <property type="entry name" value="ZINC PHOSPHODIESTERASE ELAC PROTEIN 2"/>
    <property type="match status" value="1"/>
</dbReference>
<dbReference type="AlphaFoldDB" id="A0A177AZH2"/>
<dbReference type="Proteomes" id="UP000078046">
    <property type="component" value="Unassembled WGS sequence"/>
</dbReference>
<dbReference type="OrthoDB" id="527344at2759"/>
<keyword evidence="6" id="KW-0540">Nuclease</keyword>
<comment type="catalytic activity">
    <reaction evidence="1">
        <text>Endonucleolytic cleavage of RNA, removing extra 3' nucleotides from tRNA precursor, generating 3' termini of tRNAs. A 3'-hydroxy group is left at the tRNA terminus and a 5'-phosphoryl group is left at the trailer molecule.</text>
        <dbReference type="EC" id="3.1.26.11"/>
    </reaction>
</comment>
<dbReference type="EMBL" id="LWCA01000803">
    <property type="protein sequence ID" value="OAF66882.1"/>
    <property type="molecule type" value="Genomic_DNA"/>
</dbReference>
<comment type="similarity">
    <text evidence="3">Belongs to the RNase Z family.</text>
</comment>
<evidence type="ECO:0000256" key="8">
    <source>
        <dbReference type="ARBA" id="ARBA00022759"/>
    </source>
</evidence>
<dbReference type="GO" id="GO:0042781">
    <property type="term" value="F:3'-tRNA processing endoribonuclease activity"/>
    <property type="evidence" value="ECO:0007669"/>
    <property type="project" value="UniProtKB-EC"/>
</dbReference>
<keyword evidence="7" id="KW-0479">Metal-binding</keyword>
<evidence type="ECO:0000256" key="4">
    <source>
        <dbReference type="ARBA" id="ARBA00012477"/>
    </source>
</evidence>
<dbReference type="Pfam" id="PF12706">
    <property type="entry name" value="Lactamase_B_2"/>
    <property type="match status" value="1"/>
</dbReference>
<evidence type="ECO:0000256" key="10">
    <source>
        <dbReference type="ARBA" id="ARBA00022833"/>
    </source>
</evidence>
<dbReference type="GO" id="GO:1990180">
    <property type="term" value="P:mitochondrial tRNA 3'-end processing"/>
    <property type="evidence" value="ECO:0007669"/>
    <property type="project" value="TreeGrafter"/>
</dbReference>